<reference evidence="2 3" key="1">
    <citation type="submission" date="2014-01" db="EMBL/GenBank/DDBJ databases">
        <title>Plasmidome dynamics in the species complex Clostridium novyi sensu lato converts strains of independent lineages into distinctly different pathogens.</title>
        <authorList>
            <person name="Skarin H."/>
            <person name="Segerman B."/>
        </authorList>
    </citation>
    <scope>NUCLEOTIDE SEQUENCE [LARGE SCALE GENOMIC DNA]</scope>
    <source>
        <strain evidence="2 3">4570</strain>
    </source>
</reference>
<dbReference type="Proteomes" id="UP000030016">
    <property type="component" value="Unassembled WGS sequence"/>
</dbReference>
<name>A0AA88ZWE8_CLONO</name>
<dbReference type="EMBL" id="JDRX01000004">
    <property type="protein sequence ID" value="KGN02935.1"/>
    <property type="molecule type" value="Genomic_DNA"/>
</dbReference>
<feature type="transmembrane region" description="Helical" evidence="1">
    <location>
        <begin position="12"/>
        <end position="31"/>
    </location>
</feature>
<organism evidence="2 3">
    <name type="scientific">Clostridium novyi A str. 4570</name>
    <dbReference type="NCBI Taxonomy" id="1444290"/>
    <lineage>
        <taxon>Bacteria</taxon>
        <taxon>Bacillati</taxon>
        <taxon>Bacillota</taxon>
        <taxon>Clostridia</taxon>
        <taxon>Eubacteriales</taxon>
        <taxon>Clostridiaceae</taxon>
        <taxon>Clostridium</taxon>
    </lineage>
</organism>
<accession>A0AA88ZWE8</accession>
<evidence type="ECO:0000256" key="1">
    <source>
        <dbReference type="SAM" id="Phobius"/>
    </source>
</evidence>
<protein>
    <submittedName>
        <fullName evidence="2">Uncharacterized protein</fullName>
    </submittedName>
</protein>
<comment type="caution">
    <text evidence="2">The sequence shown here is derived from an EMBL/GenBank/DDBJ whole genome shotgun (WGS) entry which is preliminary data.</text>
</comment>
<feature type="transmembrane region" description="Helical" evidence="1">
    <location>
        <begin position="37"/>
        <end position="53"/>
    </location>
</feature>
<keyword evidence="1" id="KW-1133">Transmembrane helix</keyword>
<evidence type="ECO:0000313" key="3">
    <source>
        <dbReference type="Proteomes" id="UP000030016"/>
    </source>
</evidence>
<evidence type="ECO:0000313" key="2">
    <source>
        <dbReference type="EMBL" id="KGN02935.1"/>
    </source>
</evidence>
<sequence>IYLSFLNKRIILDINLGTLIAIIFIITSLSIYKHINFEYVIPCLLYVYSWILLQKYKYKRHAMHAF</sequence>
<gene>
    <name evidence="2" type="ORF">Z969_02765</name>
</gene>
<dbReference type="AlphaFoldDB" id="A0AA88ZWE8"/>
<feature type="non-terminal residue" evidence="2">
    <location>
        <position position="1"/>
    </location>
</feature>
<keyword evidence="1" id="KW-0472">Membrane</keyword>
<proteinExistence type="predicted"/>
<keyword evidence="1" id="KW-0812">Transmembrane</keyword>